<comment type="caution">
    <text evidence="4">The sequence shown here is derived from an EMBL/GenBank/DDBJ whole genome shotgun (WGS) entry which is preliminary data.</text>
</comment>
<reference evidence="4 5" key="1">
    <citation type="submission" date="2015-11" db="EMBL/GenBank/DDBJ databases">
        <title>Genomic analysis of 38 Legionella species identifies large and diverse effector repertoires.</title>
        <authorList>
            <person name="Burstein D."/>
            <person name="Amaro F."/>
            <person name="Zusman T."/>
            <person name="Lifshitz Z."/>
            <person name="Cohen O."/>
            <person name="Gilbert J.A."/>
            <person name="Pupko T."/>
            <person name="Shuman H.A."/>
            <person name="Segal G."/>
        </authorList>
    </citation>
    <scope>NUCLEOTIDE SEQUENCE [LARGE SCALE GENOMIC DNA]</scope>
    <source>
        <strain evidence="4 5">WA-270A-C2</strain>
    </source>
</reference>
<evidence type="ECO:0000256" key="1">
    <source>
        <dbReference type="ARBA" id="ARBA00023002"/>
    </source>
</evidence>
<evidence type="ECO:0000259" key="3">
    <source>
        <dbReference type="Pfam" id="PF10728"/>
    </source>
</evidence>
<dbReference type="EMBL" id="LNYT01000020">
    <property type="protein sequence ID" value="KTD46620.1"/>
    <property type="molecule type" value="Genomic_DNA"/>
</dbReference>
<dbReference type="RefSeq" id="WP_058531642.1">
    <property type="nucleotide sequence ID" value="NZ_CAAAIN010000005.1"/>
</dbReference>
<dbReference type="PANTHER" id="PTHR40459:SF1">
    <property type="entry name" value="CONSERVED HYPOTHETICAL ALANINE AND LEUCINE RICH PROTEIN"/>
    <property type="match status" value="1"/>
</dbReference>
<dbReference type="InterPro" id="IPR018931">
    <property type="entry name" value="DUF2520"/>
</dbReference>
<dbReference type="PANTHER" id="PTHR40459">
    <property type="entry name" value="CONSERVED HYPOTHETICAL ALANINE AND LEUCINE RICH PROTEIN"/>
    <property type="match status" value="1"/>
</dbReference>
<dbReference type="STRING" id="458.Lrub_1542"/>
<organism evidence="4 5">
    <name type="scientific">Legionella rubrilucens</name>
    <dbReference type="NCBI Taxonomy" id="458"/>
    <lineage>
        <taxon>Bacteria</taxon>
        <taxon>Pseudomonadati</taxon>
        <taxon>Pseudomonadota</taxon>
        <taxon>Gammaproteobacteria</taxon>
        <taxon>Legionellales</taxon>
        <taxon>Legionellaceae</taxon>
        <taxon>Legionella</taxon>
    </lineage>
</organism>
<accession>A0A0W0XPU3</accession>
<dbReference type="InterPro" id="IPR037108">
    <property type="entry name" value="TM1727-like_C_sf"/>
</dbReference>
<gene>
    <name evidence="4" type="ORF">Lrub_1542</name>
</gene>
<feature type="domain" description="Putative oxidoreductase/dehydrogenase Rossmann-like" evidence="2">
    <location>
        <begin position="4"/>
        <end position="118"/>
    </location>
</feature>
<evidence type="ECO:0000313" key="4">
    <source>
        <dbReference type="EMBL" id="KTD46620.1"/>
    </source>
</evidence>
<keyword evidence="1" id="KW-0560">Oxidoreductase</keyword>
<keyword evidence="5" id="KW-1185">Reference proteome</keyword>
<dbReference type="SUPFAM" id="SSF48179">
    <property type="entry name" value="6-phosphogluconate dehydrogenase C-terminal domain-like"/>
    <property type="match status" value="1"/>
</dbReference>
<dbReference type="Pfam" id="PF10727">
    <property type="entry name" value="Rossmann-like"/>
    <property type="match status" value="1"/>
</dbReference>
<dbReference type="Gene3D" id="3.40.50.720">
    <property type="entry name" value="NAD(P)-binding Rossmann-like Domain"/>
    <property type="match status" value="1"/>
</dbReference>
<dbReference type="Pfam" id="PF10728">
    <property type="entry name" value="DUF2520"/>
    <property type="match status" value="1"/>
</dbReference>
<protein>
    <submittedName>
        <fullName evidence="4">Rossmann-like domain protein</fullName>
    </submittedName>
</protein>
<dbReference type="InterPro" id="IPR008927">
    <property type="entry name" value="6-PGluconate_DH-like_C_sf"/>
</dbReference>
<dbReference type="InterPro" id="IPR019665">
    <property type="entry name" value="OxRdtase/DH_put_Rossmann_dom"/>
</dbReference>
<evidence type="ECO:0000313" key="5">
    <source>
        <dbReference type="Proteomes" id="UP000054608"/>
    </source>
</evidence>
<name>A0A0W0XPU3_9GAMM</name>
<evidence type="ECO:0000259" key="2">
    <source>
        <dbReference type="Pfam" id="PF10727"/>
    </source>
</evidence>
<dbReference type="Gene3D" id="1.10.1040.20">
    <property type="entry name" value="ProC-like, C-terminal domain"/>
    <property type="match status" value="1"/>
</dbReference>
<dbReference type="GO" id="GO:0016491">
    <property type="term" value="F:oxidoreductase activity"/>
    <property type="evidence" value="ECO:0007669"/>
    <property type="project" value="UniProtKB-KW"/>
</dbReference>
<sequence>MAVINIIGAGRVGQTLAWLLSREQGIKIGFVCNQTETSARAALQFIGQGKWCPAIEELPPADITFITTPDSCIATACAALSQSDLKPGSIVVHCSGALTSDALDAVRVNGCYTASIHPLRSFAQPALSVQEFGGTYCAVEGDLPAVERLTEPLQALGAIVFAIDKTKKPLYHAAGVFASNYLVTLFSQALSCLKDAGINETVAVGAVLNLMQGTLANLEHTQSPRSSLTGPITRADTGTISNHLLALTDVSHRLYSVLGQATLPLTTLSGEQKQAVIEALGS</sequence>
<dbReference type="SUPFAM" id="SSF51735">
    <property type="entry name" value="NAD(P)-binding Rossmann-fold domains"/>
    <property type="match status" value="1"/>
</dbReference>
<dbReference type="PATRIC" id="fig|458.5.peg.1610"/>
<feature type="domain" description="DUF2520" evidence="3">
    <location>
        <begin position="135"/>
        <end position="262"/>
    </location>
</feature>
<proteinExistence type="predicted"/>
<dbReference type="Proteomes" id="UP000054608">
    <property type="component" value="Unassembled WGS sequence"/>
</dbReference>
<dbReference type="AlphaFoldDB" id="A0A0W0XPU3"/>
<dbReference type="InterPro" id="IPR036291">
    <property type="entry name" value="NAD(P)-bd_dom_sf"/>
</dbReference>